<feature type="compositionally biased region" description="Low complexity" evidence="1">
    <location>
        <begin position="249"/>
        <end position="266"/>
    </location>
</feature>
<sequence>MEDQHVMLRVLHAEEEEGGCSTSASAPAADPALRYASVLDGHGGTRCVTFIASALPATLAADPSISAAALSACDAPATLLGAALHRAFVATDRSFLDGIRETGRNDGATALCVLLREATLSIANVGDTRAVLGRRRLTEGRGGSSMRERGLEAVRLSLDHKPNLPEEAARVRANGGDVKQVRGVWRVGVFGGRGKEPSPSKASPPQGFVPSAEFAGARPGLVFKLGDGGVGYYPDPPAARPPGKGSPGKGRASPTKTKGSPGKTSKTSLAISRAFGNLELKEQAAAGPLVCSEPHVASLSLDPATDRLIILATDGLWDVLSDAEAAQGWCDNTSVLVLWIGW</sequence>
<dbReference type="Gene3D" id="3.60.40.10">
    <property type="entry name" value="PPM-type phosphatase domain"/>
    <property type="match status" value="1"/>
</dbReference>
<dbReference type="OMA" id="DHRPNLK"/>
<reference evidence="4" key="1">
    <citation type="journal article" date="2013" name="Nature">
        <title>Pan genome of the phytoplankton Emiliania underpins its global distribution.</title>
        <authorList>
            <person name="Read B.A."/>
            <person name="Kegel J."/>
            <person name="Klute M.J."/>
            <person name="Kuo A."/>
            <person name="Lefebvre S.C."/>
            <person name="Maumus F."/>
            <person name="Mayer C."/>
            <person name="Miller J."/>
            <person name="Monier A."/>
            <person name="Salamov A."/>
            <person name="Young J."/>
            <person name="Aguilar M."/>
            <person name="Claverie J.M."/>
            <person name="Frickenhaus S."/>
            <person name="Gonzalez K."/>
            <person name="Herman E.K."/>
            <person name="Lin Y.C."/>
            <person name="Napier J."/>
            <person name="Ogata H."/>
            <person name="Sarno A.F."/>
            <person name="Shmutz J."/>
            <person name="Schroeder D."/>
            <person name="de Vargas C."/>
            <person name="Verret F."/>
            <person name="von Dassow P."/>
            <person name="Valentin K."/>
            <person name="Van de Peer Y."/>
            <person name="Wheeler G."/>
            <person name="Dacks J.B."/>
            <person name="Delwiche C.F."/>
            <person name="Dyhrman S.T."/>
            <person name="Glockner G."/>
            <person name="John U."/>
            <person name="Richards T."/>
            <person name="Worden A.Z."/>
            <person name="Zhang X."/>
            <person name="Grigoriev I.V."/>
            <person name="Allen A.E."/>
            <person name="Bidle K."/>
            <person name="Borodovsky M."/>
            <person name="Bowler C."/>
            <person name="Brownlee C."/>
            <person name="Cock J.M."/>
            <person name="Elias M."/>
            <person name="Gladyshev V.N."/>
            <person name="Groth M."/>
            <person name="Guda C."/>
            <person name="Hadaegh A."/>
            <person name="Iglesias-Rodriguez M.D."/>
            <person name="Jenkins J."/>
            <person name="Jones B.M."/>
            <person name="Lawson T."/>
            <person name="Leese F."/>
            <person name="Lindquist E."/>
            <person name="Lobanov A."/>
            <person name="Lomsadze A."/>
            <person name="Malik S.B."/>
            <person name="Marsh M.E."/>
            <person name="Mackinder L."/>
            <person name="Mock T."/>
            <person name="Mueller-Roeber B."/>
            <person name="Pagarete A."/>
            <person name="Parker M."/>
            <person name="Probert I."/>
            <person name="Quesneville H."/>
            <person name="Raines C."/>
            <person name="Rensing S.A."/>
            <person name="Riano-Pachon D.M."/>
            <person name="Richier S."/>
            <person name="Rokitta S."/>
            <person name="Shiraiwa Y."/>
            <person name="Soanes D.M."/>
            <person name="van der Giezen M."/>
            <person name="Wahlund T.M."/>
            <person name="Williams B."/>
            <person name="Wilson W."/>
            <person name="Wolfe G."/>
            <person name="Wurch L.L."/>
        </authorList>
    </citation>
    <scope>NUCLEOTIDE SEQUENCE</scope>
</reference>
<keyword evidence="4" id="KW-1185">Reference proteome</keyword>
<organism evidence="3 4">
    <name type="scientific">Emiliania huxleyi (strain CCMP1516)</name>
    <dbReference type="NCBI Taxonomy" id="280463"/>
    <lineage>
        <taxon>Eukaryota</taxon>
        <taxon>Haptista</taxon>
        <taxon>Haptophyta</taxon>
        <taxon>Prymnesiophyceae</taxon>
        <taxon>Isochrysidales</taxon>
        <taxon>Noelaerhabdaceae</taxon>
        <taxon>Emiliania</taxon>
    </lineage>
</organism>
<feature type="domain" description="PPM-type phosphatase" evidence="2">
    <location>
        <begin position="1"/>
        <end position="340"/>
    </location>
</feature>
<dbReference type="InterPro" id="IPR015655">
    <property type="entry name" value="PP2C"/>
</dbReference>
<dbReference type="AlphaFoldDB" id="A0A0D3IV70"/>
<evidence type="ECO:0000259" key="2">
    <source>
        <dbReference type="PROSITE" id="PS51746"/>
    </source>
</evidence>
<dbReference type="PANTHER" id="PTHR13832:SF589">
    <property type="entry name" value="[PYRUVATE DEHYDROGENASE [ACETYL-TRANSFERRING]]-PHOSPHATASE 2, MITOCHONDRIAL"/>
    <property type="match status" value="1"/>
</dbReference>
<dbReference type="SUPFAM" id="SSF81606">
    <property type="entry name" value="PP2C-like"/>
    <property type="match status" value="1"/>
</dbReference>
<dbReference type="Pfam" id="PF00481">
    <property type="entry name" value="PP2C"/>
    <property type="match status" value="2"/>
</dbReference>
<proteinExistence type="predicted"/>
<dbReference type="InterPro" id="IPR036457">
    <property type="entry name" value="PPM-type-like_dom_sf"/>
</dbReference>
<dbReference type="PANTHER" id="PTHR13832">
    <property type="entry name" value="PROTEIN PHOSPHATASE 2C"/>
    <property type="match status" value="1"/>
</dbReference>
<evidence type="ECO:0000256" key="1">
    <source>
        <dbReference type="SAM" id="MobiDB-lite"/>
    </source>
</evidence>
<dbReference type="GeneID" id="17261299"/>
<dbReference type="KEGG" id="ehx:EMIHUDRAFT_246026"/>
<dbReference type="EnsemblProtists" id="EOD15155">
    <property type="protein sequence ID" value="EOD15155"/>
    <property type="gene ID" value="EMIHUDRAFT_246026"/>
</dbReference>
<dbReference type="GO" id="GO:0004722">
    <property type="term" value="F:protein serine/threonine phosphatase activity"/>
    <property type="evidence" value="ECO:0007669"/>
    <property type="project" value="InterPro"/>
</dbReference>
<dbReference type="eggNOG" id="KOG0698">
    <property type="taxonomic scope" value="Eukaryota"/>
</dbReference>
<dbReference type="RefSeq" id="XP_005767584.1">
    <property type="nucleotide sequence ID" value="XM_005767527.1"/>
</dbReference>
<dbReference type="SMART" id="SM00332">
    <property type="entry name" value="PP2Cc"/>
    <property type="match status" value="1"/>
</dbReference>
<feature type="region of interest" description="Disordered" evidence="1">
    <location>
        <begin position="190"/>
        <end position="211"/>
    </location>
</feature>
<dbReference type="STRING" id="2903.R1DKZ7"/>
<feature type="region of interest" description="Disordered" evidence="1">
    <location>
        <begin position="233"/>
        <end position="266"/>
    </location>
</feature>
<evidence type="ECO:0000313" key="4">
    <source>
        <dbReference type="Proteomes" id="UP000013827"/>
    </source>
</evidence>
<accession>A0A0D3IV70</accession>
<evidence type="ECO:0000313" key="3">
    <source>
        <dbReference type="EnsemblProtists" id="EOD15155"/>
    </source>
</evidence>
<dbReference type="Proteomes" id="UP000013827">
    <property type="component" value="Unassembled WGS sequence"/>
</dbReference>
<protein>
    <recommendedName>
        <fullName evidence="2">PPM-type phosphatase domain-containing protein</fullName>
    </recommendedName>
</protein>
<dbReference type="PROSITE" id="PS51746">
    <property type="entry name" value="PPM_2"/>
    <property type="match status" value="1"/>
</dbReference>
<dbReference type="HOGENOM" id="CLU_812413_0_0_1"/>
<dbReference type="CDD" id="cd00143">
    <property type="entry name" value="PP2Cc"/>
    <property type="match status" value="1"/>
</dbReference>
<name>A0A0D3IV70_EMIH1</name>
<dbReference type="PaxDb" id="2903-EOD15155"/>
<reference evidence="3" key="2">
    <citation type="submission" date="2024-10" db="UniProtKB">
        <authorList>
            <consortium name="EnsemblProtists"/>
        </authorList>
    </citation>
    <scope>IDENTIFICATION</scope>
</reference>
<dbReference type="InterPro" id="IPR001932">
    <property type="entry name" value="PPM-type_phosphatase-like_dom"/>
</dbReference>